<dbReference type="Gramene" id="TraesCAD_scaffold_000275_01G000500.1">
    <property type="protein sequence ID" value="TraesCAD_scaffold_000275_01G000500.1"/>
    <property type="gene ID" value="TraesCAD_scaffold_000275_01G000500"/>
</dbReference>
<evidence type="ECO:0000313" key="1">
    <source>
        <dbReference type="EnsemblPlants" id="TraesCS6B02G147600.1.cds1"/>
    </source>
</evidence>
<protein>
    <submittedName>
        <fullName evidence="1">Uncharacterized protein</fullName>
    </submittedName>
</protein>
<dbReference type="InterPro" id="IPR036041">
    <property type="entry name" value="Ribosome-inact_prot_sf"/>
</dbReference>
<proteinExistence type="predicted"/>
<dbReference type="AlphaFoldDB" id="A0A3B6PIG5"/>
<dbReference type="SUPFAM" id="SSF56371">
    <property type="entry name" value="Ribosome inactivating proteins (RIP)"/>
    <property type="match status" value="1"/>
</dbReference>
<dbReference type="Gramene" id="TraesCS6B03G0369700.1">
    <property type="protein sequence ID" value="TraesCS6B03G0369700.1.CDS1"/>
    <property type="gene ID" value="TraesCS6B03G0369700"/>
</dbReference>
<evidence type="ECO:0000313" key="2">
    <source>
        <dbReference type="Proteomes" id="UP000019116"/>
    </source>
</evidence>
<dbReference type="Pfam" id="PF00161">
    <property type="entry name" value="RIP"/>
    <property type="match status" value="1"/>
</dbReference>
<dbReference type="Gramene" id="TraesROB_scaffold_001640_01G000100.1">
    <property type="protein sequence ID" value="TraesROB_scaffold_001640_01G000100.1"/>
    <property type="gene ID" value="TraesROB_scaffold_001640_01G000100"/>
</dbReference>
<dbReference type="GO" id="GO:0030598">
    <property type="term" value="F:rRNA N-glycosylase activity"/>
    <property type="evidence" value="ECO:0007669"/>
    <property type="project" value="InterPro"/>
</dbReference>
<dbReference type="SMR" id="A0A3B6PIG5"/>
<dbReference type="InterPro" id="IPR001574">
    <property type="entry name" value="Ribosome_inactivat_prot"/>
</dbReference>
<organism evidence="1">
    <name type="scientific">Triticum aestivum</name>
    <name type="common">Wheat</name>
    <dbReference type="NCBI Taxonomy" id="4565"/>
    <lineage>
        <taxon>Eukaryota</taxon>
        <taxon>Viridiplantae</taxon>
        <taxon>Streptophyta</taxon>
        <taxon>Embryophyta</taxon>
        <taxon>Tracheophyta</taxon>
        <taxon>Spermatophyta</taxon>
        <taxon>Magnoliopsida</taxon>
        <taxon>Liliopsida</taxon>
        <taxon>Poales</taxon>
        <taxon>Poaceae</taxon>
        <taxon>BOP clade</taxon>
        <taxon>Pooideae</taxon>
        <taxon>Triticodae</taxon>
        <taxon>Triticeae</taxon>
        <taxon>Triticinae</taxon>
        <taxon>Triticum</taxon>
    </lineage>
</organism>
<dbReference type="GO" id="GO:0017148">
    <property type="term" value="P:negative regulation of translation"/>
    <property type="evidence" value="ECO:0007669"/>
    <property type="project" value="InterPro"/>
</dbReference>
<sequence>MYLDSIGANHVCYRFSDHDRSMLLPKELCKEGTLIMAQMSKYPNLGFNPKAPDQITVGDDVIRRHYQVLFGIAYMDLSREESVDSSLKEALLFFVLLAEALRFPELEKWLLNILAKKLEMSLPVSITKLFKKWGKLSQILHKGREKFNIDNITDTVLKNKCKTYNDVCSKLGIANRINLGKLEKKKKKKNRL</sequence>
<reference evidence="1" key="2">
    <citation type="submission" date="2018-10" db="UniProtKB">
        <authorList>
            <consortium name="EnsemblPlants"/>
        </authorList>
    </citation>
    <scope>IDENTIFICATION</scope>
</reference>
<name>A0A3B6PIG5_WHEAT</name>
<dbReference type="Proteomes" id="UP000019116">
    <property type="component" value="Chromosome 6B"/>
</dbReference>
<dbReference type="Gramene" id="TraesCS6B02G147600.1">
    <property type="protein sequence ID" value="TraesCS6B02G147600.1.cds1"/>
    <property type="gene ID" value="TraesCS6B02G147600"/>
</dbReference>
<accession>A0A3B6PIG5</accession>
<keyword evidence="2" id="KW-1185">Reference proteome</keyword>
<reference evidence="1" key="1">
    <citation type="submission" date="2018-08" db="EMBL/GenBank/DDBJ databases">
        <authorList>
            <person name="Rossello M."/>
        </authorList>
    </citation>
    <scope>NUCLEOTIDE SEQUENCE [LARGE SCALE GENOMIC DNA]</scope>
    <source>
        <strain evidence="1">cv. Chinese Spring</strain>
    </source>
</reference>
<dbReference type="EnsemblPlants" id="TraesCS6B02G147600.1">
    <property type="protein sequence ID" value="TraesCS6B02G147600.1.cds1"/>
    <property type="gene ID" value="TraesCS6B02G147600"/>
</dbReference>